<evidence type="ECO:0000256" key="9">
    <source>
        <dbReference type="ARBA" id="ARBA00055191"/>
    </source>
</evidence>
<dbReference type="Proteomes" id="UP001630127">
    <property type="component" value="Unassembled WGS sequence"/>
</dbReference>
<keyword evidence="12" id="KW-1185">Reference proteome</keyword>
<comment type="catalytic activity">
    <reaction evidence="7">
        <text>dimethylallyl diphosphate + ATP = N(6)-(dimethylallyl)adenosine 5'-triphosphate + diphosphate</text>
        <dbReference type="Rhea" id="RHEA:36331"/>
        <dbReference type="ChEBI" id="CHEBI:30616"/>
        <dbReference type="ChEBI" id="CHEBI:33019"/>
        <dbReference type="ChEBI" id="CHEBI:57623"/>
        <dbReference type="ChEBI" id="CHEBI:73532"/>
        <dbReference type="EC" id="2.5.1.112"/>
    </reaction>
</comment>
<proteinExistence type="inferred from homology"/>
<comment type="caution">
    <text evidence="11">The sequence shown here is derived from an EMBL/GenBank/DDBJ whole genome shotgun (WGS) entry which is preliminary data.</text>
</comment>
<dbReference type="Pfam" id="PF01715">
    <property type="entry name" value="IPPT"/>
    <property type="match status" value="2"/>
</dbReference>
<evidence type="ECO:0000256" key="7">
    <source>
        <dbReference type="ARBA" id="ARBA00051744"/>
    </source>
</evidence>
<dbReference type="EC" id="2.5.1.112" evidence="10"/>
<evidence type="ECO:0000256" key="6">
    <source>
        <dbReference type="ARBA" id="ARBA00022946"/>
    </source>
</evidence>
<protein>
    <recommendedName>
        <fullName evidence="10">adenylate dimethylallyltransferase (ADP/ATP-dependent)</fullName>
        <ecNumber evidence="10">2.5.1.112</ecNumber>
    </recommendedName>
</protein>
<comment type="similarity">
    <text evidence="1">Belongs to the IPP transferase family.</text>
</comment>
<dbReference type="InterPro" id="IPR039657">
    <property type="entry name" value="Dimethylallyltransferase"/>
</dbReference>
<dbReference type="Gene3D" id="3.40.50.300">
    <property type="entry name" value="P-loop containing nucleotide triphosphate hydrolases"/>
    <property type="match status" value="1"/>
</dbReference>
<keyword evidence="4" id="KW-0547">Nucleotide-binding</keyword>
<keyword evidence="2" id="KW-0808">Transferase</keyword>
<gene>
    <name evidence="11" type="ORF">ACH5RR_022105</name>
</gene>
<evidence type="ECO:0000313" key="11">
    <source>
        <dbReference type="EMBL" id="KAL3515203.1"/>
    </source>
</evidence>
<dbReference type="AlphaFoldDB" id="A0ABD2Z6V8"/>
<comment type="function">
    <text evidence="9">Involved in cytokinin biosynthesis. Catalyzes the transfer of an isopentenyl group from dimethylallyl diphosphate (DMAPP) to ATP and ADP.</text>
</comment>
<comment type="catalytic activity">
    <reaction evidence="8">
        <text>dimethylallyl diphosphate + ADP = N(6)-(dimethylallyl)adenosine 5'-diphosphate + diphosphate</text>
        <dbReference type="Rhea" id="RHEA:36327"/>
        <dbReference type="ChEBI" id="CHEBI:33019"/>
        <dbReference type="ChEBI" id="CHEBI:57623"/>
        <dbReference type="ChEBI" id="CHEBI:73533"/>
        <dbReference type="ChEBI" id="CHEBI:456216"/>
        <dbReference type="EC" id="2.5.1.112"/>
    </reaction>
</comment>
<keyword evidence="6" id="KW-0809">Transit peptide</keyword>
<evidence type="ECO:0000256" key="8">
    <source>
        <dbReference type="ARBA" id="ARBA00052386"/>
    </source>
</evidence>
<organism evidence="11 12">
    <name type="scientific">Cinchona calisaya</name>
    <dbReference type="NCBI Taxonomy" id="153742"/>
    <lineage>
        <taxon>Eukaryota</taxon>
        <taxon>Viridiplantae</taxon>
        <taxon>Streptophyta</taxon>
        <taxon>Embryophyta</taxon>
        <taxon>Tracheophyta</taxon>
        <taxon>Spermatophyta</taxon>
        <taxon>Magnoliopsida</taxon>
        <taxon>eudicotyledons</taxon>
        <taxon>Gunneridae</taxon>
        <taxon>Pentapetalae</taxon>
        <taxon>asterids</taxon>
        <taxon>lamiids</taxon>
        <taxon>Gentianales</taxon>
        <taxon>Rubiaceae</taxon>
        <taxon>Cinchonoideae</taxon>
        <taxon>Cinchoneae</taxon>
        <taxon>Cinchona</taxon>
    </lineage>
</organism>
<evidence type="ECO:0000256" key="2">
    <source>
        <dbReference type="ARBA" id="ARBA00022679"/>
    </source>
</evidence>
<evidence type="ECO:0000313" key="12">
    <source>
        <dbReference type="Proteomes" id="UP001630127"/>
    </source>
</evidence>
<dbReference type="GO" id="GO:0005737">
    <property type="term" value="C:cytoplasm"/>
    <property type="evidence" value="ECO:0007669"/>
    <property type="project" value="UniProtKB-ARBA"/>
</dbReference>
<dbReference type="SUPFAM" id="SSF52540">
    <property type="entry name" value="P-loop containing nucleoside triphosphate hydrolases"/>
    <property type="match status" value="1"/>
</dbReference>
<keyword evidence="3" id="KW-0203">Cytokinin biosynthesis</keyword>
<name>A0ABD2Z6V8_9GENT</name>
<evidence type="ECO:0000256" key="5">
    <source>
        <dbReference type="ARBA" id="ARBA00022840"/>
    </source>
</evidence>
<evidence type="ECO:0000256" key="1">
    <source>
        <dbReference type="ARBA" id="ARBA00005842"/>
    </source>
</evidence>
<evidence type="ECO:0000256" key="4">
    <source>
        <dbReference type="ARBA" id="ARBA00022741"/>
    </source>
</evidence>
<dbReference type="GO" id="GO:0052622">
    <property type="term" value="F:ATP/ADP dimethylallyltransferase activity"/>
    <property type="evidence" value="ECO:0007669"/>
    <property type="project" value="UniProtKB-EC"/>
</dbReference>
<sequence length="287" mass="32221">MDSRGDSFTNSKVIFIIGSTGTGKSRLSIDLATRFPAEIINSDKIQVYKGLNVVTNKVSESEKKGVPHHLLGEVDPDSEFTARDFCINALSAIERIVKSGRVPIIAGGSNSFLEALVEDPLYKFKSRFSCFFIWTDVSLPVLFSYVSKRVDQMVETGLVEEVREIFVAEADYSKGIRQAIGAPEMDQYLRAEAKMDKTSKEIMLASAIEEIKANTCKLVRRQLAKIHRLKNELKWPIARIDATVVFEKCGKEADNAWNEYVLQPCMEKLSEFLNVNANEEENEHSVA</sequence>
<dbReference type="GO" id="GO:0005524">
    <property type="term" value="F:ATP binding"/>
    <property type="evidence" value="ECO:0007669"/>
    <property type="project" value="UniProtKB-KW"/>
</dbReference>
<reference evidence="11 12" key="1">
    <citation type="submission" date="2024-11" db="EMBL/GenBank/DDBJ databases">
        <title>A near-complete genome assembly of Cinchona calisaya.</title>
        <authorList>
            <person name="Lian D.C."/>
            <person name="Zhao X.W."/>
            <person name="Wei L."/>
        </authorList>
    </citation>
    <scope>NUCLEOTIDE SEQUENCE [LARGE SCALE GENOMIC DNA]</scope>
    <source>
        <tissue evidence="11">Nenye</tissue>
    </source>
</reference>
<dbReference type="InterPro" id="IPR027417">
    <property type="entry name" value="P-loop_NTPase"/>
</dbReference>
<evidence type="ECO:0000256" key="10">
    <source>
        <dbReference type="ARBA" id="ARBA00066838"/>
    </source>
</evidence>
<evidence type="ECO:0000256" key="3">
    <source>
        <dbReference type="ARBA" id="ARBA00022712"/>
    </source>
</evidence>
<dbReference type="GO" id="GO:0009691">
    <property type="term" value="P:cytokinin biosynthetic process"/>
    <property type="evidence" value="ECO:0007669"/>
    <property type="project" value="UniProtKB-KW"/>
</dbReference>
<dbReference type="PANTHER" id="PTHR11088">
    <property type="entry name" value="TRNA DIMETHYLALLYLTRANSFERASE"/>
    <property type="match status" value="1"/>
</dbReference>
<dbReference type="Gene3D" id="1.10.287.890">
    <property type="entry name" value="Crystal structure of tRNA isopentenylpyrophosphate transferase (bh2366) domain"/>
    <property type="match status" value="1"/>
</dbReference>
<dbReference type="EMBL" id="JBJUIK010000010">
    <property type="protein sequence ID" value="KAL3515203.1"/>
    <property type="molecule type" value="Genomic_DNA"/>
</dbReference>
<dbReference type="GO" id="GO:0009824">
    <property type="term" value="F:AMP dimethylallyltransferase activity"/>
    <property type="evidence" value="ECO:0007669"/>
    <property type="project" value="UniProtKB-ARBA"/>
</dbReference>
<accession>A0ABD2Z6V8</accession>
<dbReference type="FunFam" id="1.10.287.890:FF:000002">
    <property type="entry name" value="Adenylate isopentenyltransferase 5, chloroplastic"/>
    <property type="match status" value="1"/>
</dbReference>
<keyword evidence="5" id="KW-0067">ATP-binding</keyword>
<dbReference type="PANTHER" id="PTHR11088:SF59">
    <property type="entry name" value="ADENYLATE ISOPENTENYLTRANSFERASE"/>
    <property type="match status" value="1"/>
</dbReference>